<dbReference type="EMBL" id="BA000048">
    <property type="protein sequence ID" value="BAJ51047.1"/>
    <property type="molecule type" value="Genomic_DNA"/>
</dbReference>
<dbReference type="SUPFAM" id="SSF144020">
    <property type="entry name" value="FdhE-like"/>
    <property type="match status" value="1"/>
</dbReference>
<dbReference type="STRING" id="311458.CSUB_C1195"/>
<dbReference type="PANTHER" id="PTHR37689">
    <property type="entry name" value="PROTEIN FDHE"/>
    <property type="match status" value="1"/>
</dbReference>
<reference evidence="1 3" key="2">
    <citation type="journal article" date="2011" name="Nucleic Acids Res.">
        <title>Insights into the evolution of Archaea and eukaryotic protein modifier systems revealed by the genome of a novel archaeal group.</title>
        <authorList>
            <person name="Nunoura T."/>
            <person name="Takaki Y."/>
            <person name="Kakuta J."/>
            <person name="Nishi S."/>
            <person name="Sugahara J."/>
            <person name="Kazama H."/>
            <person name="Chee G."/>
            <person name="Hattori M."/>
            <person name="Kanai A."/>
            <person name="Atomi H."/>
            <person name="Takai K."/>
            <person name="Takami H."/>
        </authorList>
    </citation>
    <scope>NUCLEOTIDE SEQUENCE [LARGE SCALE GENOMIC DNA]</scope>
</reference>
<dbReference type="AlphaFoldDB" id="E6N3F2"/>
<dbReference type="InterPro" id="IPR024064">
    <property type="entry name" value="FdhE-like_sf"/>
</dbReference>
<organism evidence="1 3">
    <name type="scientific">Caldiarchaeum subterraneum</name>
    <dbReference type="NCBI Taxonomy" id="311458"/>
    <lineage>
        <taxon>Archaea</taxon>
        <taxon>Nitrososphaerota</taxon>
        <taxon>Candidatus Caldarchaeales</taxon>
        <taxon>Candidatus Caldarchaeaceae</taxon>
        <taxon>Candidatus Caldarchaeum</taxon>
    </lineage>
</organism>
<accession>E6N3F2</accession>
<evidence type="ECO:0000313" key="3">
    <source>
        <dbReference type="Proteomes" id="UP000008120"/>
    </source>
</evidence>
<name>E6N3F2_CALS0</name>
<dbReference type="CDD" id="cd16341">
    <property type="entry name" value="FdhE"/>
    <property type="match status" value="1"/>
</dbReference>
<evidence type="ECO:0000313" key="1">
    <source>
        <dbReference type="EMBL" id="BAJ46858.1"/>
    </source>
</evidence>
<gene>
    <name evidence="2" type="ORF">CSUB_C1195</name>
    <name evidence="1" type="ORF">HGMM_F29F10C30</name>
</gene>
<dbReference type="Gene3D" id="3.90.1670.10">
    <property type="entry name" value="FdhE-like domain"/>
    <property type="match status" value="1"/>
</dbReference>
<dbReference type="PANTHER" id="PTHR37689:SF1">
    <property type="entry name" value="PROTEIN FDHE"/>
    <property type="match status" value="1"/>
</dbReference>
<dbReference type="EMBL" id="AP011724">
    <property type="protein sequence ID" value="BAJ46858.1"/>
    <property type="molecule type" value="Genomic_DNA"/>
</dbReference>
<dbReference type="GO" id="GO:0005829">
    <property type="term" value="C:cytosol"/>
    <property type="evidence" value="ECO:0007669"/>
    <property type="project" value="TreeGrafter"/>
</dbReference>
<protein>
    <submittedName>
        <fullName evidence="1">FdhE protein</fullName>
    </submittedName>
</protein>
<dbReference type="InterPro" id="IPR006452">
    <property type="entry name" value="Formate_DH_accessory"/>
</dbReference>
<reference evidence="1 3" key="1">
    <citation type="journal article" date="2005" name="Environ. Microbiol.">
        <title>Genetic and functional properties of uncultivated thermophilic crenarchaeotes from a subsurface gold mine as revealed by analysis of genome fragments.</title>
        <authorList>
            <person name="Nunoura T."/>
            <person name="Hirayama H."/>
            <person name="Takami H."/>
            <person name="Oida H."/>
            <person name="Nishi S."/>
            <person name="Shimamura S."/>
            <person name="Suzuki Y."/>
            <person name="Inagaki F."/>
            <person name="Takai K."/>
            <person name="Nealson K.H."/>
            <person name="Horikoshi K."/>
        </authorList>
    </citation>
    <scope>NUCLEOTIDE SEQUENCE [LARGE SCALE GENOMIC DNA]</scope>
</reference>
<dbReference type="GO" id="GO:0051604">
    <property type="term" value="P:protein maturation"/>
    <property type="evidence" value="ECO:0007669"/>
    <property type="project" value="TreeGrafter"/>
</dbReference>
<proteinExistence type="predicted"/>
<dbReference type="BioCyc" id="CCAL311458:G131R-1206-MONOMER"/>
<dbReference type="GO" id="GO:0008199">
    <property type="term" value="F:ferric iron binding"/>
    <property type="evidence" value="ECO:0007669"/>
    <property type="project" value="TreeGrafter"/>
</dbReference>
<dbReference type="Proteomes" id="UP000008120">
    <property type="component" value="Chromosome"/>
</dbReference>
<sequence length="255" mass="28923">MEVLKFVDVLLEIRRELDTKIDLKRLTKEGFEKRVSLSVSKGGRPLLDEEVLNTLDYGYYAEALVMVLEALRERVPMDGEITRLIGDLQADPLLSRRLMEQCLGIAGDRVVDVEDEVLVHILFTPLRRLLNIINQVNSKLDSPVPVRSCLTCGRNYILGVYRGGFRYMVCSACGHVARVDFFYCPTCGNTDPNLLSFKKMLDEPYFQIEICRRCGAYYKMVNEDMVGTVSDDPLLLDLATIDLDNIANSSRKISL</sequence>
<dbReference type="KEGG" id="csu:CSUB_C1195"/>
<reference evidence="1" key="3">
    <citation type="journal article" date="2012" name="PLoS ONE">
        <title>A Deeply Branching Thermophilic Bacterium with an Ancient Acetyl-CoA Pathway Dominates a Subsurface Ecosystem.</title>
        <authorList>
            <person name="Takami H."/>
            <person name="Noguchi H."/>
            <person name="Takaki Y."/>
            <person name="Uchiyama I."/>
            <person name="Toyoda A."/>
            <person name="Nishi S."/>
            <person name="Chee G.-J."/>
            <person name="Arai W."/>
            <person name="Nunoura T."/>
            <person name="Itoh T."/>
            <person name="Hattori M."/>
            <person name="Takai K."/>
        </authorList>
    </citation>
    <scope>NUCLEOTIDE SEQUENCE</scope>
</reference>
<evidence type="ECO:0000313" key="2">
    <source>
        <dbReference type="EMBL" id="BAJ51047.1"/>
    </source>
</evidence>